<reference evidence="3 4" key="1">
    <citation type="submission" date="2019-06" db="EMBL/GenBank/DDBJ databases">
        <authorList>
            <person name="Mardanova A.M."/>
            <person name="Pudova D.S."/>
            <person name="Shagimardanova E.I."/>
            <person name="Gogoleva N.E."/>
            <person name="Lutfullin M.T."/>
            <person name="Hadieva G.F."/>
            <person name="Sharipova M.R."/>
        </authorList>
    </citation>
    <scope>NUCLEOTIDE SEQUENCE [LARGE SCALE GENOMIC DNA]</scope>
    <source>
        <strain evidence="3 4">MG-1</strain>
    </source>
</reference>
<evidence type="ECO:0000313" key="4">
    <source>
        <dbReference type="Proteomes" id="UP000314223"/>
    </source>
</evidence>
<gene>
    <name evidence="3" type="ORF">FHQ09_11765</name>
</gene>
<dbReference type="Gene3D" id="3.20.20.140">
    <property type="entry name" value="Metal-dependent hydrolases"/>
    <property type="match status" value="1"/>
</dbReference>
<dbReference type="PANTHER" id="PTHR22642">
    <property type="entry name" value="IMIDAZOLONEPROPIONASE"/>
    <property type="match status" value="1"/>
</dbReference>
<dbReference type="Pfam" id="PF07969">
    <property type="entry name" value="Amidohydro_3"/>
    <property type="match status" value="1"/>
</dbReference>
<feature type="domain" description="Amidohydrolase 3" evidence="2">
    <location>
        <begin position="124"/>
        <end position="613"/>
    </location>
</feature>
<comment type="caution">
    <text evidence="3">The sequence shown here is derived from an EMBL/GenBank/DDBJ whole genome shotgun (WGS) entry which is preliminary data.</text>
</comment>
<dbReference type="EMBL" id="VDMQ01000006">
    <property type="protein sequence ID" value="TNM54510.1"/>
    <property type="molecule type" value="Genomic_DNA"/>
</dbReference>
<dbReference type="InterPro" id="IPR032466">
    <property type="entry name" value="Metal_Hydrolase"/>
</dbReference>
<feature type="region of interest" description="Disordered" evidence="1">
    <location>
        <begin position="1"/>
        <end position="29"/>
    </location>
</feature>
<dbReference type="SUPFAM" id="SSF51338">
    <property type="entry name" value="Composite domain of metallo-dependent hydrolases"/>
    <property type="match status" value="1"/>
</dbReference>
<dbReference type="Gene3D" id="3.10.310.70">
    <property type="match status" value="1"/>
</dbReference>
<sequence>MTLRRGRRQARARHQPADPDSISQNARSQFRTSLHLSSSVSCSQSHTNTVRVNAGAAGHKQWSRRTAVLTTQHFHNGTIWLGAGAQTEDSLVVQDGTVVASGSHAVAAVLDQVSSHDGAEFESIDLDGGFLMPSFGDGHAHPIFGGMEAEGPQVRSCTSVEEIIAEVKRYAEAHPDDDWITGASYDGSLVGDGLFDAEWLDRAVSDRPVVLRAWDYHTVWCNSRALELAGITAATPEPQIGEIPRRDDGSPLGTLREWGAIDLIDAVRPPHHDSVRLRALDRAADYYLARGVTWVQDAWVEPADVETYASASQQDRLKLRFNLAFYADPRRFTQQLPEMLSARRRIEELSDPFLTAQTVKFFADGVIENETGALIEPYCSSLHNHGMRVWEGDSLAEAVREVDAAGFQIHIHAIGDAAVRQALDAIEYTIRNNEARDRRPVIAHAQIIDSADLSRFAELGVIANMQPLWAQLDDLMTVLTVPRIGRERAVAQYRMRSVLDSGGHLAFGSDWPCTSGAPLEGLAVAVSRQTDDGEPDGGWTPEEILDVERSLDAYSAAVAHQAFADQRPDEWGVIRPGASADFIVLDSDPRTLLPQELSDAPVRRTYLRGAAVYSAD</sequence>
<evidence type="ECO:0000256" key="1">
    <source>
        <dbReference type="SAM" id="MobiDB-lite"/>
    </source>
</evidence>
<evidence type="ECO:0000313" key="3">
    <source>
        <dbReference type="EMBL" id="TNM54510.1"/>
    </source>
</evidence>
<dbReference type="AlphaFoldDB" id="A0A5C4X196"/>
<dbReference type="Proteomes" id="UP000314223">
    <property type="component" value="Unassembled WGS sequence"/>
</dbReference>
<name>A0A5C4X196_9MICO</name>
<evidence type="ECO:0000259" key="2">
    <source>
        <dbReference type="Pfam" id="PF07969"/>
    </source>
</evidence>
<protein>
    <submittedName>
        <fullName evidence="3">Amidohydrolase</fullName>
    </submittedName>
</protein>
<dbReference type="CDD" id="cd01300">
    <property type="entry name" value="YtcJ_like"/>
    <property type="match status" value="1"/>
</dbReference>
<feature type="compositionally biased region" description="Basic residues" evidence="1">
    <location>
        <begin position="1"/>
        <end position="14"/>
    </location>
</feature>
<keyword evidence="3" id="KW-0378">Hydrolase</keyword>
<dbReference type="PANTHER" id="PTHR22642:SF2">
    <property type="entry name" value="PROTEIN LONG AFTER FAR-RED 3"/>
    <property type="match status" value="1"/>
</dbReference>
<dbReference type="InterPro" id="IPR013108">
    <property type="entry name" value="Amidohydro_3"/>
</dbReference>
<dbReference type="Gene3D" id="2.30.40.10">
    <property type="entry name" value="Urease, subunit C, domain 1"/>
    <property type="match status" value="1"/>
</dbReference>
<dbReference type="GO" id="GO:0016810">
    <property type="term" value="F:hydrolase activity, acting on carbon-nitrogen (but not peptide) bonds"/>
    <property type="evidence" value="ECO:0007669"/>
    <property type="project" value="InterPro"/>
</dbReference>
<dbReference type="InterPro" id="IPR033932">
    <property type="entry name" value="YtcJ-like"/>
</dbReference>
<accession>A0A5C4X196</accession>
<dbReference type="InterPro" id="IPR011059">
    <property type="entry name" value="Metal-dep_hydrolase_composite"/>
</dbReference>
<proteinExistence type="predicted"/>
<organism evidence="3 4">
    <name type="scientific">Brevibacterium sediminis</name>
    <dbReference type="NCBI Taxonomy" id="1857024"/>
    <lineage>
        <taxon>Bacteria</taxon>
        <taxon>Bacillati</taxon>
        <taxon>Actinomycetota</taxon>
        <taxon>Actinomycetes</taxon>
        <taxon>Micrococcales</taxon>
        <taxon>Brevibacteriaceae</taxon>
        <taxon>Brevibacterium</taxon>
    </lineage>
</organism>
<dbReference type="SUPFAM" id="SSF51556">
    <property type="entry name" value="Metallo-dependent hydrolases"/>
    <property type="match status" value="1"/>
</dbReference>